<dbReference type="SMART" id="SM00899">
    <property type="entry name" value="FeoA"/>
    <property type="match status" value="1"/>
</dbReference>
<proteinExistence type="predicted"/>
<dbReference type="InterPro" id="IPR007167">
    <property type="entry name" value="Fe-transptr_FeoA-like"/>
</dbReference>
<dbReference type="GO" id="GO:0046914">
    <property type="term" value="F:transition metal ion binding"/>
    <property type="evidence" value="ECO:0007669"/>
    <property type="project" value="InterPro"/>
</dbReference>
<organism evidence="3 4">
    <name type="scientific">Helicobacter valdiviensis</name>
    <dbReference type="NCBI Taxonomy" id="1458358"/>
    <lineage>
        <taxon>Bacteria</taxon>
        <taxon>Pseudomonadati</taxon>
        <taxon>Campylobacterota</taxon>
        <taxon>Epsilonproteobacteria</taxon>
        <taxon>Campylobacterales</taxon>
        <taxon>Helicobacteraceae</taxon>
        <taxon>Helicobacter</taxon>
    </lineage>
</organism>
<dbReference type="RefSeq" id="WP_111229168.1">
    <property type="nucleotide sequence ID" value="NZ_NBIU01000003.1"/>
</dbReference>
<comment type="caution">
    <text evidence="3">The sequence shown here is derived from an EMBL/GenBank/DDBJ whole genome shotgun (WGS) entry which is preliminary data.</text>
</comment>
<evidence type="ECO:0000259" key="2">
    <source>
        <dbReference type="SMART" id="SM00899"/>
    </source>
</evidence>
<evidence type="ECO:0000256" key="1">
    <source>
        <dbReference type="ARBA" id="ARBA00023004"/>
    </source>
</evidence>
<accession>A0A2W6NIY7</accession>
<dbReference type="InterPro" id="IPR038157">
    <property type="entry name" value="FeoA_core_dom"/>
</dbReference>
<evidence type="ECO:0000313" key="3">
    <source>
        <dbReference type="EMBL" id="PZT48860.1"/>
    </source>
</evidence>
<keyword evidence="1" id="KW-0408">Iron</keyword>
<dbReference type="InterPro" id="IPR052713">
    <property type="entry name" value="FeoA"/>
</dbReference>
<dbReference type="PANTHER" id="PTHR42954:SF2">
    <property type="entry name" value="FE(2+) TRANSPORT PROTEIN A"/>
    <property type="match status" value="1"/>
</dbReference>
<dbReference type="PANTHER" id="PTHR42954">
    <property type="entry name" value="FE(2+) TRANSPORT PROTEIN A"/>
    <property type="match status" value="1"/>
</dbReference>
<keyword evidence="4" id="KW-1185">Reference proteome</keyword>
<dbReference type="EMBL" id="NBIU01000003">
    <property type="protein sequence ID" value="PZT48860.1"/>
    <property type="molecule type" value="Genomic_DNA"/>
</dbReference>
<reference evidence="3 4" key="1">
    <citation type="submission" date="2017-03" db="EMBL/GenBank/DDBJ databases">
        <title>Genomic and clinical evidence uncovers the enterohepatic species Helicobacter valdiviensis as a potential human intestinal pathogen.</title>
        <authorList>
            <person name="Fresia P."/>
            <person name="Jara R."/>
            <person name="Sierra R."/>
            <person name="Ferres I."/>
            <person name="Greif G."/>
            <person name="Iraola G."/>
            <person name="Collado L."/>
        </authorList>
    </citation>
    <scope>NUCLEOTIDE SEQUENCE [LARGE SCALE GENOMIC DNA]</scope>
    <source>
        <strain evidence="3 4">WBE14</strain>
    </source>
</reference>
<dbReference type="Pfam" id="PF04023">
    <property type="entry name" value="FeoA"/>
    <property type="match status" value="1"/>
</dbReference>
<feature type="domain" description="Ferrous iron transporter FeoA-like" evidence="2">
    <location>
        <begin position="1"/>
        <end position="73"/>
    </location>
</feature>
<evidence type="ECO:0000313" key="4">
    <source>
        <dbReference type="Proteomes" id="UP000249746"/>
    </source>
</evidence>
<name>A0A2W6NIY7_9HELI</name>
<dbReference type="Proteomes" id="UP000249746">
    <property type="component" value="Unassembled WGS sequence"/>
</dbReference>
<sequence>MTISSLENGHSAVILGLNVEKQLLDRLLSLGFAKSKIIKKIKTSLGGSTIVVELDRSCVILRKEEAKSIQVEEING</sequence>
<dbReference type="SUPFAM" id="SSF50037">
    <property type="entry name" value="C-terminal domain of transcriptional repressors"/>
    <property type="match status" value="1"/>
</dbReference>
<dbReference type="Gene3D" id="2.30.30.90">
    <property type="match status" value="1"/>
</dbReference>
<dbReference type="InterPro" id="IPR008988">
    <property type="entry name" value="Transcriptional_repressor_C"/>
</dbReference>
<dbReference type="OrthoDB" id="5340000at2"/>
<protein>
    <recommendedName>
        <fullName evidence="2">Ferrous iron transporter FeoA-like domain-containing protein</fullName>
    </recommendedName>
</protein>
<gene>
    <name evidence="3" type="ORF">B6S12_02110</name>
</gene>
<dbReference type="AlphaFoldDB" id="A0A2W6NIY7"/>